<protein>
    <submittedName>
        <fullName evidence="2">Phage Gp37/Gp68 family protein</fullName>
    </submittedName>
</protein>
<reference evidence="2" key="1">
    <citation type="journal article" date="2020" name="mSystems">
        <title>Genome- and Community-Level Interaction Insights into Carbon Utilization and Element Cycling Functions of Hydrothermarchaeota in Hydrothermal Sediment.</title>
        <authorList>
            <person name="Zhou Z."/>
            <person name="Liu Y."/>
            <person name="Xu W."/>
            <person name="Pan J."/>
            <person name="Luo Z.H."/>
            <person name="Li M."/>
        </authorList>
    </citation>
    <scope>NUCLEOTIDE SEQUENCE [LARGE SCALE GENOMIC DNA]</scope>
    <source>
        <strain evidence="2">SpSt-897</strain>
    </source>
</reference>
<feature type="region of interest" description="Disordered" evidence="1">
    <location>
        <begin position="231"/>
        <end position="251"/>
    </location>
</feature>
<evidence type="ECO:0000256" key="1">
    <source>
        <dbReference type="SAM" id="MobiDB-lite"/>
    </source>
</evidence>
<accession>A0A7C3Z7C4</accession>
<gene>
    <name evidence="2" type="ORF">ENW96_02630</name>
</gene>
<proteinExistence type="predicted"/>
<feature type="compositionally biased region" description="Polar residues" evidence="1">
    <location>
        <begin position="237"/>
        <end position="251"/>
    </location>
</feature>
<dbReference type="Pfam" id="PF07505">
    <property type="entry name" value="DUF5131"/>
    <property type="match status" value="1"/>
</dbReference>
<dbReference type="InterPro" id="IPR011101">
    <property type="entry name" value="DUF5131"/>
</dbReference>
<sequence>MAAVSGIEWTEATWNPVTGCSKISPGCLHCYAERQARRLQAMGLKAYVRGFQVACHAGLLSLPLTWSRPRRIFVCSMSDLFHSQVPDDFIFQVFETMAQASWHNFQVLTKRSDRLAALAPHLPWPSHIWVGVTVESSDYLSRIDHLRQVPATVRFVSLEPLLGPLPTLNLRGLDWVILGGESGPGARPLVREWVTAVRDLCQEFTVPFFFKQWGGVRRRRQGRFLDGQEHSELPLTMHSSQPSYSGNQPSW</sequence>
<comment type="caution">
    <text evidence="2">The sequence shown here is derived from an EMBL/GenBank/DDBJ whole genome shotgun (WGS) entry which is preliminary data.</text>
</comment>
<dbReference type="AlphaFoldDB" id="A0A7C3Z7C4"/>
<dbReference type="EMBL" id="DTMF01000068">
    <property type="protein sequence ID" value="HGF33270.1"/>
    <property type="molecule type" value="Genomic_DNA"/>
</dbReference>
<name>A0A7C3Z7C4_9BACT</name>
<organism evidence="2">
    <name type="scientific">Desulfobacca acetoxidans</name>
    <dbReference type="NCBI Taxonomy" id="60893"/>
    <lineage>
        <taxon>Bacteria</taxon>
        <taxon>Pseudomonadati</taxon>
        <taxon>Thermodesulfobacteriota</taxon>
        <taxon>Desulfobaccia</taxon>
        <taxon>Desulfobaccales</taxon>
        <taxon>Desulfobaccaceae</taxon>
        <taxon>Desulfobacca</taxon>
    </lineage>
</organism>
<evidence type="ECO:0000313" key="2">
    <source>
        <dbReference type="EMBL" id="HGF33270.1"/>
    </source>
</evidence>